<dbReference type="RefSeq" id="WP_153525402.1">
    <property type="nucleotide sequence ID" value="NZ_VCLA01000180.1"/>
</dbReference>
<dbReference type="Proteomes" id="UP000419138">
    <property type="component" value="Unassembled WGS sequence"/>
</dbReference>
<evidence type="ECO:0000313" key="2">
    <source>
        <dbReference type="Proteomes" id="UP000419138"/>
    </source>
</evidence>
<dbReference type="AlphaFoldDB" id="A0A646KPA4"/>
<evidence type="ECO:0000313" key="1">
    <source>
        <dbReference type="EMBL" id="MQT03897.1"/>
    </source>
</evidence>
<protein>
    <submittedName>
        <fullName evidence="1">Uncharacterized protein</fullName>
    </submittedName>
</protein>
<gene>
    <name evidence="1" type="ORF">FF041_28120</name>
</gene>
<dbReference type="OrthoDB" id="4219804at2"/>
<proteinExistence type="predicted"/>
<comment type="caution">
    <text evidence="1">The sequence shown here is derived from an EMBL/GenBank/DDBJ whole genome shotgun (WGS) entry which is preliminary data.</text>
</comment>
<sequence>MTLMTAEKAAPAPGRNHLGDLVLERKDALRLSYEKLAARCVDPESGEQTVKSSWLHRIATRLPVQAPDVPALRGMAAGLGVPLRLVQDAASAQFFGVDPVYSDTEAVRAMVYHFEEMNEEDQRKIQALIEAYKRA</sequence>
<name>A0A646KPA4_STRJU</name>
<dbReference type="EMBL" id="VCLA01000180">
    <property type="protein sequence ID" value="MQT03897.1"/>
    <property type="molecule type" value="Genomic_DNA"/>
</dbReference>
<accession>A0A646KPA4</accession>
<organism evidence="1 2">
    <name type="scientific">Streptomyces jumonjinensis</name>
    <dbReference type="NCBI Taxonomy" id="1945"/>
    <lineage>
        <taxon>Bacteria</taxon>
        <taxon>Bacillati</taxon>
        <taxon>Actinomycetota</taxon>
        <taxon>Actinomycetes</taxon>
        <taxon>Kitasatosporales</taxon>
        <taxon>Streptomycetaceae</taxon>
        <taxon>Streptomyces</taxon>
    </lineage>
</organism>
<keyword evidence="2" id="KW-1185">Reference proteome</keyword>
<reference evidence="1 2" key="1">
    <citation type="submission" date="2019-05" db="EMBL/GenBank/DDBJ databases">
        <title>Comparative genomics and metabolomics analyses of clavulanic acid producing Streptomyces species provides insight into specialized metabolism and evolution of beta-lactam biosynthetic gene clusters.</title>
        <authorList>
            <person name="Moore M.A."/>
            <person name="Cruz-Morales P."/>
            <person name="Barona Gomez F."/>
            <person name="Kapil T."/>
        </authorList>
    </citation>
    <scope>NUCLEOTIDE SEQUENCE [LARGE SCALE GENOMIC DNA]</scope>
    <source>
        <strain evidence="1 2">NRRL 5741</strain>
    </source>
</reference>